<protein>
    <submittedName>
        <fullName evidence="1">Uncharacterized protein</fullName>
    </submittedName>
</protein>
<evidence type="ECO:0000313" key="1">
    <source>
        <dbReference type="EMBL" id="MBS0030228.1"/>
    </source>
</evidence>
<comment type="caution">
    <text evidence="1">The sequence shown here is derived from an EMBL/GenBank/DDBJ whole genome shotgun (WGS) entry which is preliminary data.</text>
</comment>
<dbReference type="RefSeq" id="WP_211975366.1">
    <property type="nucleotide sequence ID" value="NZ_CBFHAM010000004.1"/>
</dbReference>
<reference evidence="1 2" key="1">
    <citation type="submission" date="2021-04" db="EMBL/GenBank/DDBJ databases">
        <title>Chitinophaga sp. nov., isolated from the rhizosphere soil.</title>
        <authorList>
            <person name="He S."/>
        </authorList>
    </citation>
    <scope>NUCLEOTIDE SEQUENCE [LARGE SCALE GENOMIC DNA]</scope>
    <source>
        <strain evidence="1 2">2R12</strain>
    </source>
</reference>
<keyword evidence="2" id="KW-1185">Reference proteome</keyword>
<name>A0ABS5J4S5_9BACT</name>
<dbReference type="Proteomes" id="UP000676386">
    <property type="component" value="Unassembled WGS sequence"/>
</dbReference>
<evidence type="ECO:0000313" key="2">
    <source>
        <dbReference type="Proteomes" id="UP000676386"/>
    </source>
</evidence>
<sequence length="138" mass="15425">MADQKNPGIVINFNAETSKFKVKDFAGAQVICSESAENEIELEVRFKIKVKGLLKPAPFDPNEIDPIGENHLYLPFDNADEKSINYLGFNSIVNVLDPDPGSAPAMLSFGFPNSGKTRWGKKRWGMDFKIETLKSKFL</sequence>
<organism evidence="1 2">
    <name type="scientific">Chitinophaga hostae</name>
    <dbReference type="NCBI Taxonomy" id="2831022"/>
    <lineage>
        <taxon>Bacteria</taxon>
        <taxon>Pseudomonadati</taxon>
        <taxon>Bacteroidota</taxon>
        <taxon>Chitinophagia</taxon>
        <taxon>Chitinophagales</taxon>
        <taxon>Chitinophagaceae</taxon>
        <taxon>Chitinophaga</taxon>
    </lineage>
</organism>
<gene>
    <name evidence="1" type="ORF">KE626_23085</name>
</gene>
<accession>A0ABS5J4S5</accession>
<dbReference type="EMBL" id="JAGTXB010000013">
    <property type="protein sequence ID" value="MBS0030228.1"/>
    <property type="molecule type" value="Genomic_DNA"/>
</dbReference>
<proteinExistence type="predicted"/>